<organism evidence="4 5">
    <name type="scientific">Petrolisthes manimaculis</name>
    <dbReference type="NCBI Taxonomy" id="1843537"/>
    <lineage>
        <taxon>Eukaryota</taxon>
        <taxon>Metazoa</taxon>
        <taxon>Ecdysozoa</taxon>
        <taxon>Arthropoda</taxon>
        <taxon>Crustacea</taxon>
        <taxon>Multicrustacea</taxon>
        <taxon>Malacostraca</taxon>
        <taxon>Eumalacostraca</taxon>
        <taxon>Eucarida</taxon>
        <taxon>Decapoda</taxon>
        <taxon>Pleocyemata</taxon>
        <taxon>Anomura</taxon>
        <taxon>Galatheoidea</taxon>
        <taxon>Porcellanidae</taxon>
        <taxon>Petrolisthes</taxon>
    </lineage>
</organism>
<name>A0AAE1PJ80_9EUCA</name>
<dbReference type="GO" id="GO:0005743">
    <property type="term" value="C:mitochondrial inner membrane"/>
    <property type="evidence" value="ECO:0007669"/>
    <property type="project" value="UniProtKB-SubCell"/>
</dbReference>
<dbReference type="PANTHER" id="PTHR23222:SF0">
    <property type="entry name" value="PROHIBITIN 1"/>
    <property type="match status" value="1"/>
</dbReference>
<evidence type="ECO:0000256" key="1">
    <source>
        <dbReference type="ARBA" id="ARBA00009658"/>
    </source>
</evidence>
<keyword evidence="2" id="KW-0999">Mitochondrion inner membrane</keyword>
<comment type="caution">
    <text evidence="4">The sequence shown here is derived from an EMBL/GenBank/DDBJ whole genome shotgun (WGS) entry which is preliminary data.</text>
</comment>
<keyword evidence="5" id="KW-1185">Reference proteome</keyword>
<dbReference type="PRINTS" id="PR00679">
    <property type="entry name" value="PROHIBITIN"/>
</dbReference>
<sequence>MQESELHAVNGGVVVVCLKKEEITDKVNNRIMAQQLANLFTRVGQIGLGAAVVGGVINSALYNVDAGHRAVIFDRFAGVKDAVIGEGTHFYVPWVQRPIMFDARTRPRNVPVVTGSKDLQTVNITLRILFRPMSDQLPRVYTTIGVDYDDRVLPSITNEVLKAVVARYDAGELITQREKVSRAVSEELTERSSQFGIILDDISITHLTFGKEFTQAVELKQVAQQEAERAKFLVEKAEQEKRAAIISADGDAEAAALLAKSFGEAGEGLVELRRIEAAEDISYRLSRNRNIAYLPRNQNTLLSLPQ</sequence>
<feature type="domain" description="Band 7" evidence="3">
    <location>
        <begin position="60"/>
        <end position="221"/>
    </location>
</feature>
<dbReference type="CDD" id="cd03401">
    <property type="entry name" value="SPFH_prohibitin"/>
    <property type="match status" value="1"/>
</dbReference>
<comment type="similarity">
    <text evidence="1 2">Belongs to the prohibitin family.</text>
</comment>
<dbReference type="SMART" id="SM00244">
    <property type="entry name" value="PHB"/>
    <property type="match status" value="1"/>
</dbReference>
<dbReference type="InterPro" id="IPR000163">
    <property type="entry name" value="Prohibitin"/>
</dbReference>
<dbReference type="Pfam" id="PF01145">
    <property type="entry name" value="Band_7"/>
    <property type="match status" value="1"/>
</dbReference>
<dbReference type="AlphaFoldDB" id="A0AAE1PJ80"/>
<accession>A0AAE1PJ80</accession>
<keyword evidence="2" id="KW-0472">Membrane</keyword>
<dbReference type="SUPFAM" id="SSF117892">
    <property type="entry name" value="Band 7/SPFH domain"/>
    <property type="match status" value="1"/>
</dbReference>
<comment type="subcellular location">
    <subcellularLocation>
        <location evidence="2">Mitochondrion inner membrane</location>
    </subcellularLocation>
</comment>
<evidence type="ECO:0000313" key="4">
    <source>
        <dbReference type="EMBL" id="KAK4309361.1"/>
    </source>
</evidence>
<keyword evidence="2" id="KW-0496">Mitochondrion</keyword>
<dbReference type="GO" id="GO:0007005">
    <property type="term" value="P:mitochondrion organization"/>
    <property type="evidence" value="ECO:0007669"/>
    <property type="project" value="TreeGrafter"/>
</dbReference>
<dbReference type="InterPro" id="IPR036013">
    <property type="entry name" value="Band_7/SPFH_dom_sf"/>
</dbReference>
<protein>
    <recommendedName>
        <fullName evidence="2">Prohibitin</fullName>
    </recommendedName>
</protein>
<dbReference type="EMBL" id="JAWZYT010001761">
    <property type="protein sequence ID" value="KAK4309361.1"/>
    <property type="molecule type" value="Genomic_DNA"/>
</dbReference>
<dbReference type="Proteomes" id="UP001292094">
    <property type="component" value="Unassembled WGS sequence"/>
</dbReference>
<evidence type="ECO:0000313" key="5">
    <source>
        <dbReference type="Proteomes" id="UP001292094"/>
    </source>
</evidence>
<dbReference type="Gene3D" id="3.30.479.30">
    <property type="entry name" value="Band 7 domain"/>
    <property type="match status" value="1"/>
</dbReference>
<evidence type="ECO:0000259" key="3">
    <source>
        <dbReference type="SMART" id="SM00244"/>
    </source>
</evidence>
<reference evidence="4" key="1">
    <citation type="submission" date="2023-11" db="EMBL/GenBank/DDBJ databases">
        <title>Genome assemblies of two species of porcelain crab, Petrolisthes cinctipes and Petrolisthes manimaculis (Anomura: Porcellanidae).</title>
        <authorList>
            <person name="Angst P."/>
        </authorList>
    </citation>
    <scope>NUCLEOTIDE SEQUENCE</scope>
    <source>
        <strain evidence="4">PB745_02</strain>
        <tissue evidence="4">Gill</tissue>
    </source>
</reference>
<dbReference type="InterPro" id="IPR001107">
    <property type="entry name" value="Band_7"/>
</dbReference>
<gene>
    <name evidence="4" type="ORF">Pmani_019005</name>
</gene>
<dbReference type="PANTHER" id="PTHR23222">
    <property type="entry name" value="PROHIBITIN"/>
    <property type="match status" value="1"/>
</dbReference>
<evidence type="ECO:0000256" key="2">
    <source>
        <dbReference type="RuleBase" id="RU366048"/>
    </source>
</evidence>
<proteinExistence type="inferred from homology"/>
<dbReference type="FunFam" id="3.30.479.30:FF:000001">
    <property type="entry name" value="Prohibitin 2"/>
    <property type="match status" value="1"/>
</dbReference>